<evidence type="ECO:0000256" key="3">
    <source>
        <dbReference type="ARBA" id="ARBA00022516"/>
    </source>
</evidence>
<evidence type="ECO:0000256" key="7">
    <source>
        <dbReference type="ARBA" id="ARBA00023002"/>
    </source>
</evidence>
<dbReference type="PANTHER" id="PTHR11351">
    <property type="entry name" value="ACYL-COA DESATURASE"/>
    <property type="match status" value="1"/>
</dbReference>
<gene>
    <name evidence="15" type="ORF">Zmor_008541</name>
</gene>
<keyword evidence="8" id="KW-0408">Iron</keyword>
<dbReference type="AlphaFoldDB" id="A0AA38J4G9"/>
<keyword evidence="9" id="KW-0443">Lipid metabolism</keyword>
<dbReference type="EMBL" id="JALNTZ010000002">
    <property type="protein sequence ID" value="KAJ3664364.1"/>
    <property type="molecule type" value="Genomic_DNA"/>
</dbReference>
<evidence type="ECO:0000256" key="12">
    <source>
        <dbReference type="RuleBase" id="RU000581"/>
    </source>
</evidence>
<evidence type="ECO:0000256" key="1">
    <source>
        <dbReference type="ARBA" id="ARBA00004141"/>
    </source>
</evidence>
<dbReference type="PRINTS" id="PR00075">
    <property type="entry name" value="FACDDSATRASE"/>
</dbReference>
<feature type="transmembrane region" description="Helical" evidence="13">
    <location>
        <begin position="179"/>
        <end position="198"/>
    </location>
</feature>
<evidence type="ECO:0000256" key="11">
    <source>
        <dbReference type="ARBA" id="ARBA00023160"/>
    </source>
</evidence>
<dbReference type="PANTHER" id="PTHR11351:SF98">
    <property type="entry name" value="RE43130P"/>
    <property type="match status" value="1"/>
</dbReference>
<comment type="subcellular location">
    <subcellularLocation>
        <location evidence="1">Membrane</location>
        <topology evidence="1">Multi-pass membrane protein</topology>
    </subcellularLocation>
</comment>
<keyword evidence="10 13" id="KW-0472">Membrane</keyword>
<evidence type="ECO:0000256" key="5">
    <source>
        <dbReference type="ARBA" id="ARBA00022832"/>
    </source>
</evidence>
<feature type="domain" description="Fatty acid desaturase" evidence="14">
    <location>
        <begin position="56"/>
        <end position="264"/>
    </location>
</feature>
<comment type="cofactor">
    <cofactor evidence="12">
        <name>Fe(2+)</name>
        <dbReference type="ChEBI" id="CHEBI:29033"/>
    </cofactor>
</comment>
<evidence type="ECO:0000313" key="16">
    <source>
        <dbReference type="Proteomes" id="UP001168821"/>
    </source>
</evidence>
<comment type="similarity">
    <text evidence="2 12">Belongs to the fatty acid desaturase type 1 family.</text>
</comment>
<evidence type="ECO:0000259" key="14">
    <source>
        <dbReference type="Pfam" id="PF00487"/>
    </source>
</evidence>
<keyword evidence="16" id="KW-1185">Reference proteome</keyword>
<protein>
    <recommendedName>
        <fullName evidence="14">Fatty acid desaturase domain-containing protein</fullName>
    </recommendedName>
</protein>
<evidence type="ECO:0000256" key="10">
    <source>
        <dbReference type="ARBA" id="ARBA00023136"/>
    </source>
</evidence>
<keyword evidence="5" id="KW-0276">Fatty acid metabolism</keyword>
<keyword evidence="11 12" id="KW-0275">Fatty acid biosynthesis</keyword>
<name>A0AA38J4G9_9CUCU</name>
<sequence length="360" mass="42381">MSGHTITETQTVQSTKESLPKRQYKWNFIWRNIILYLIMHFTGFYGLYLALVSAQWKTIFYCWFLLVIALQGVTAGSHRLWAHKTYKAKLPLKLILVVFQTLSLQNHAYDWATYHRVHHKYVDTDADPHNSRRGLFFSHMGWLFVHPQPEVEEKYKSIDFSDLHADKVLMFQKKYYHTFFAPVVGMLIPSAIPWYFWGESFENSFFIATMLRYCLCTNITFLVNSIAHIYGTRPYDKTMYPTEVPIVSVLTGGEGWHNYHHVFPWDYKTGEFGKYRSNLTTGFLDLMAAIGWAYDLKTASEDMIMKRVNRTGDGTRKIDQLIHGLNDDHHHEDDQVWGWGDKDMTEEDFSYVKVYNRKSD</sequence>
<evidence type="ECO:0000256" key="2">
    <source>
        <dbReference type="ARBA" id="ARBA00009295"/>
    </source>
</evidence>
<proteinExistence type="inferred from homology"/>
<evidence type="ECO:0000256" key="9">
    <source>
        <dbReference type="ARBA" id="ARBA00023098"/>
    </source>
</evidence>
<accession>A0AA38J4G9</accession>
<organism evidence="15 16">
    <name type="scientific">Zophobas morio</name>
    <dbReference type="NCBI Taxonomy" id="2755281"/>
    <lineage>
        <taxon>Eukaryota</taxon>
        <taxon>Metazoa</taxon>
        <taxon>Ecdysozoa</taxon>
        <taxon>Arthropoda</taxon>
        <taxon>Hexapoda</taxon>
        <taxon>Insecta</taxon>
        <taxon>Pterygota</taxon>
        <taxon>Neoptera</taxon>
        <taxon>Endopterygota</taxon>
        <taxon>Coleoptera</taxon>
        <taxon>Polyphaga</taxon>
        <taxon>Cucujiformia</taxon>
        <taxon>Tenebrionidae</taxon>
        <taxon>Zophobas</taxon>
    </lineage>
</organism>
<dbReference type="GO" id="GO:0005506">
    <property type="term" value="F:iron ion binding"/>
    <property type="evidence" value="ECO:0007669"/>
    <property type="project" value="TreeGrafter"/>
</dbReference>
<dbReference type="InterPro" id="IPR005804">
    <property type="entry name" value="FA_desaturase_dom"/>
</dbReference>
<dbReference type="Pfam" id="PF00487">
    <property type="entry name" value="FA_desaturase"/>
    <property type="match status" value="1"/>
</dbReference>
<evidence type="ECO:0000256" key="13">
    <source>
        <dbReference type="SAM" id="Phobius"/>
    </source>
</evidence>
<evidence type="ECO:0000256" key="6">
    <source>
        <dbReference type="ARBA" id="ARBA00022989"/>
    </source>
</evidence>
<evidence type="ECO:0000256" key="4">
    <source>
        <dbReference type="ARBA" id="ARBA00022692"/>
    </source>
</evidence>
<comment type="caution">
    <text evidence="15">The sequence shown here is derived from an EMBL/GenBank/DDBJ whole genome shotgun (WGS) entry which is preliminary data.</text>
</comment>
<dbReference type="GO" id="GO:0004768">
    <property type="term" value="F:stearoyl-CoA 9-desaturase activity"/>
    <property type="evidence" value="ECO:0007669"/>
    <property type="project" value="TreeGrafter"/>
</dbReference>
<comment type="domain">
    <text evidence="12">The histidine box domains are involved in binding the catalytic metal ions.</text>
</comment>
<keyword evidence="7 12" id="KW-0560">Oxidoreductase</keyword>
<feature type="transmembrane region" description="Helical" evidence="13">
    <location>
        <begin position="58"/>
        <end position="81"/>
    </location>
</feature>
<evidence type="ECO:0000256" key="8">
    <source>
        <dbReference type="ARBA" id="ARBA00023004"/>
    </source>
</evidence>
<keyword evidence="6 13" id="KW-1133">Transmembrane helix</keyword>
<keyword evidence="3 12" id="KW-0444">Lipid biosynthesis</keyword>
<dbReference type="GO" id="GO:0005789">
    <property type="term" value="C:endoplasmic reticulum membrane"/>
    <property type="evidence" value="ECO:0007669"/>
    <property type="project" value="TreeGrafter"/>
</dbReference>
<dbReference type="CDD" id="cd03505">
    <property type="entry name" value="Delta9-FADS-like"/>
    <property type="match status" value="1"/>
</dbReference>
<dbReference type="GO" id="GO:0006636">
    <property type="term" value="P:unsaturated fatty acid biosynthetic process"/>
    <property type="evidence" value="ECO:0007669"/>
    <property type="project" value="TreeGrafter"/>
</dbReference>
<reference evidence="15" key="1">
    <citation type="journal article" date="2023" name="G3 (Bethesda)">
        <title>Whole genome assemblies of Zophobas morio and Tenebrio molitor.</title>
        <authorList>
            <person name="Kaur S."/>
            <person name="Stinson S.A."/>
            <person name="diCenzo G.C."/>
        </authorList>
    </citation>
    <scope>NUCLEOTIDE SEQUENCE</scope>
    <source>
        <strain evidence="15">QUZm001</strain>
    </source>
</reference>
<dbReference type="InterPro" id="IPR015876">
    <property type="entry name" value="Acyl-CoA_DS"/>
</dbReference>
<feature type="transmembrane region" description="Helical" evidence="13">
    <location>
        <begin position="210"/>
        <end position="230"/>
    </location>
</feature>
<evidence type="ECO:0000313" key="15">
    <source>
        <dbReference type="EMBL" id="KAJ3664364.1"/>
    </source>
</evidence>
<dbReference type="Proteomes" id="UP001168821">
    <property type="component" value="Unassembled WGS sequence"/>
</dbReference>
<feature type="transmembrane region" description="Helical" evidence="13">
    <location>
        <begin position="28"/>
        <end position="52"/>
    </location>
</feature>
<keyword evidence="4 12" id="KW-0812">Transmembrane</keyword>